<proteinExistence type="predicted"/>
<dbReference type="SUPFAM" id="SSF88713">
    <property type="entry name" value="Glycoside hydrolase/deacetylase"/>
    <property type="match status" value="1"/>
</dbReference>
<accession>A0ABT1D5R8</accession>
<sequence>MTMQPRERVPYSAIVDRPPLVLPGGARIVVWSIVNLEVWDIGKPMARQVLPAPTGQVLLPDVPNWSWHEYGMRVGVWRFFKLYERLGIAPTLSINARVTLDYERVARQALEAGWEFMGHSWEQGPIHKEEDQRAMIHRSMDQLERFTGTRPAGWLGPGLTQTLETPELLAEAGVKYIGDWVYDDEPTTIHTEKGPLVTLPYTVELNDIPMMLVQHHESDYLLKRAIDQFDRLYEEGAERAKIMSIAIHPYISGQPHRIRYLEAFYDHVAKHSGVLHWNGVQLLEWYRGRAQG</sequence>
<protein>
    <submittedName>
        <fullName evidence="1">Polysaccharide deacetylase family protein</fullName>
    </submittedName>
</protein>
<reference evidence="1 2" key="1">
    <citation type="submission" date="2021-12" db="EMBL/GenBank/DDBJ databases">
        <title>Siccirubricoccus leaddurans sp. nov., a high concentration Zn2+ tolerance bacterium.</title>
        <authorList>
            <person name="Cao Y."/>
        </authorList>
    </citation>
    <scope>NUCLEOTIDE SEQUENCE [LARGE SCALE GENOMIC DNA]</scope>
    <source>
        <strain evidence="1 2">KC 17139</strain>
    </source>
</reference>
<dbReference type="EMBL" id="JAFIRR010000084">
    <property type="protein sequence ID" value="MCO6417251.1"/>
    <property type="molecule type" value="Genomic_DNA"/>
</dbReference>
<name>A0ABT1D5R8_9PROT</name>
<dbReference type="CDD" id="cd10979">
    <property type="entry name" value="CE4_PuuE_like"/>
    <property type="match status" value="1"/>
</dbReference>
<keyword evidence="2" id="KW-1185">Reference proteome</keyword>
<gene>
    <name evidence="1" type="ORF">JYK14_13905</name>
</gene>
<dbReference type="InterPro" id="IPR011330">
    <property type="entry name" value="Glyco_hydro/deAcase_b/a-brl"/>
</dbReference>
<evidence type="ECO:0000313" key="2">
    <source>
        <dbReference type="Proteomes" id="UP001523392"/>
    </source>
</evidence>
<dbReference type="PANTHER" id="PTHR43123">
    <property type="entry name" value="POLYSACCHARIDE DEACETYLASE-RELATED"/>
    <property type="match status" value="1"/>
</dbReference>
<dbReference type="Proteomes" id="UP001523392">
    <property type="component" value="Unassembled WGS sequence"/>
</dbReference>
<organism evidence="1 2">
    <name type="scientific">Siccirubricoccus soli</name>
    <dbReference type="NCBI Taxonomy" id="2899147"/>
    <lineage>
        <taxon>Bacteria</taxon>
        <taxon>Pseudomonadati</taxon>
        <taxon>Pseudomonadota</taxon>
        <taxon>Alphaproteobacteria</taxon>
        <taxon>Acetobacterales</taxon>
        <taxon>Roseomonadaceae</taxon>
        <taxon>Siccirubricoccus</taxon>
    </lineage>
</organism>
<dbReference type="PANTHER" id="PTHR43123:SF4">
    <property type="entry name" value="POLYSACCHARIDE DEACETYLASE"/>
    <property type="match status" value="1"/>
</dbReference>
<comment type="caution">
    <text evidence="1">The sequence shown here is derived from an EMBL/GenBank/DDBJ whole genome shotgun (WGS) entry which is preliminary data.</text>
</comment>
<dbReference type="RefSeq" id="WP_252953879.1">
    <property type="nucleotide sequence ID" value="NZ_JAFIRR010000084.1"/>
</dbReference>
<evidence type="ECO:0000313" key="1">
    <source>
        <dbReference type="EMBL" id="MCO6417251.1"/>
    </source>
</evidence>
<dbReference type="Gene3D" id="3.20.20.370">
    <property type="entry name" value="Glycoside hydrolase/deacetylase"/>
    <property type="match status" value="1"/>
</dbReference>